<dbReference type="SUPFAM" id="SSF50800">
    <property type="entry name" value="PK beta-barrel domain-like"/>
    <property type="match status" value="1"/>
</dbReference>
<dbReference type="EC" id="2.7.1.40" evidence="3 12"/>
<dbReference type="Proteomes" id="UP000523821">
    <property type="component" value="Unassembled WGS sequence"/>
</dbReference>
<dbReference type="PRINTS" id="PR01050">
    <property type="entry name" value="PYRUVTKNASE"/>
</dbReference>
<organism evidence="14 15">
    <name type="scientific">Prosthecomicrobium pneumaticum</name>
    <dbReference type="NCBI Taxonomy" id="81895"/>
    <lineage>
        <taxon>Bacteria</taxon>
        <taxon>Pseudomonadati</taxon>
        <taxon>Pseudomonadota</taxon>
        <taxon>Alphaproteobacteria</taxon>
        <taxon>Hyphomicrobiales</taxon>
        <taxon>Kaistiaceae</taxon>
        <taxon>Prosthecomicrobium</taxon>
    </lineage>
</organism>
<protein>
    <recommendedName>
        <fullName evidence="3 12">Pyruvate kinase</fullName>
        <ecNumber evidence="3 12">2.7.1.40</ecNumber>
    </recommendedName>
</protein>
<accession>A0A7W9L3B9</accession>
<evidence type="ECO:0000256" key="9">
    <source>
        <dbReference type="ARBA" id="ARBA00022842"/>
    </source>
</evidence>
<dbReference type="Pfam" id="PF00224">
    <property type="entry name" value="PK"/>
    <property type="match status" value="1"/>
</dbReference>
<dbReference type="PANTHER" id="PTHR11817">
    <property type="entry name" value="PYRUVATE KINASE"/>
    <property type="match status" value="1"/>
</dbReference>
<feature type="domain" description="Pyruvate kinase barrel" evidence="13">
    <location>
        <begin position="143"/>
        <end position="455"/>
    </location>
</feature>
<dbReference type="GO" id="GO:0005524">
    <property type="term" value="F:ATP binding"/>
    <property type="evidence" value="ECO:0007669"/>
    <property type="project" value="UniProtKB-KW"/>
</dbReference>
<evidence type="ECO:0000259" key="13">
    <source>
        <dbReference type="Pfam" id="PF00224"/>
    </source>
</evidence>
<evidence type="ECO:0000256" key="11">
    <source>
        <dbReference type="ARBA" id="ARBA00023317"/>
    </source>
</evidence>
<dbReference type="InterPro" id="IPR015813">
    <property type="entry name" value="Pyrv/PenolPyrv_kinase-like_dom"/>
</dbReference>
<evidence type="ECO:0000256" key="8">
    <source>
        <dbReference type="ARBA" id="ARBA00022840"/>
    </source>
</evidence>
<dbReference type="RefSeq" id="WP_183857837.1">
    <property type="nucleotide sequence ID" value="NZ_JACHOO010000008.1"/>
</dbReference>
<keyword evidence="8" id="KW-0067">ATP-binding</keyword>
<dbReference type="UniPathway" id="UPA00109">
    <property type="reaction ID" value="UER00188"/>
</dbReference>
<proteinExistence type="inferred from homology"/>
<evidence type="ECO:0000313" key="14">
    <source>
        <dbReference type="EMBL" id="MBB5754386.1"/>
    </source>
</evidence>
<evidence type="ECO:0000313" key="15">
    <source>
        <dbReference type="Proteomes" id="UP000523821"/>
    </source>
</evidence>
<evidence type="ECO:0000256" key="10">
    <source>
        <dbReference type="ARBA" id="ARBA00023152"/>
    </source>
</evidence>
<sequence length="491" mass="53327">MTEPALLALLHEVETLNAAIRSEAAAAIARWEPTIERPGFRESAENLAHYLALRRRDIRPLQRRLMVRGLSSLGRLESRVAPSLEALAAALGGLAGAVPPRPWPEEARFFEGERRLAERTVELFGPPAPGRPVHLLVTCPSEAADSPDFMRRLAAAGVEALRINCAHDDADAWLRMIGHARAAGAEAGRPFRILMDLAGPKMRLGTVAEGHGRRLQTGDRFSLTVPGALDAADPALPAAECTLVEALRAAKPGERVFLDDGKLAAVVETVVPFGLVLRVALSPEEEGYKLKEAKGVNFPDTRFSIPALTAKDREDLAVVAAHADGIEFSFVQSAEDVAALQAALADIRPKDWTRLALVLKIETTRALANLPEMLVRAAGRQPTAVMIARGDLAVEIGFARLAEMQEELLWICEAAQVPVVWATQVLEHLIKKGLPSRGEMTDAAMAARAECVMLNKGPHLFAAIAELDTLLARMGEHQYKKSPRLRRLTSW</sequence>
<dbReference type="GO" id="GO:0000287">
    <property type="term" value="F:magnesium ion binding"/>
    <property type="evidence" value="ECO:0007669"/>
    <property type="project" value="InterPro"/>
</dbReference>
<evidence type="ECO:0000256" key="2">
    <source>
        <dbReference type="ARBA" id="ARBA00008663"/>
    </source>
</evidence>
<keyword evidence="4 12" id="KW-0808">Transferase</keyword>
<evidence type="ECO:0000256" key="5">
    <source>
        <dbReference type="ARBA" id="ARBA00022723"/>
    </source>
</evidence>
<dbReference type="GO" id="GO:0030955">
    <property type="term" value="F:potassium ion binding"/>
    <property type="evidence" value="ECO:0007669"/>
    <property type="project" value="InterPro"/>
</dbReference>
<comment type="catalytic activity">
    <reaction evidence="12">
        <text>pyruvate + ATP = phosphoenolpyruvate + ADP + H(+)</text>
        <dbReference type="Rhea" id="RHEA:18157"/>
        <dbReference type="ChEBI" id="CHEBI:15361"/>
        <dbReference type="ChEBI" id="CHEBI:15378"/>
        <dbReference type="ChEBI" id="CHEBI:30616"/>
        <dbReference type="ChEBI" id="CHEBI:58702"/>
        <dbReference type="ChEBI" id="CHEBI:456216"/>
        <dbReference type="EC" id="2.7.1.40"/>
    </reaction>
</comment>
<dbReference type="InterPro" id="IPR015806">
    <property type="entry name" value="Pyrv_Knase_insert_dom_sf"/>
</dbReference>
<keyword evidence="11 14" id="KW-0670">Pyruvate</keyword>
<comment type="caution">
    <text evidence="14">The sequence shown here is derived from an EMBL/GenBank/DDBJ whole genome shotgun (WGS) entry which is preliminary data.</text>
</comment>
<dbReference type="AlphaFoldDB" id="A0A7W9L3B9"/>
<dbReference type="InterPro" id="IPR040442">
    <property type="entry name" value="Pyrv_kinase-like_dom_sf"/>
</dbReference>
<dbReference type="Gene3D" id="2.40.33.10">
    <property type="entry name" value="PK beta-barrel domain-like"/>
    <property type="match status" value="1"/>
</dbReference>
<keyword evidence="5" id="KW-0479">Metal-binding</keyword>
<dbReference type="InterPro" id="IPR015793">
    <property type="entry name" value="Pyrv_Knase_brl"/>
</dbReference>
<comment type="pathway">
    <text evidence="1 12">Carbohydrate degradation; glycolysis; pyruvate from D-glyceraldehyde 3-phosphate: step 5/5.</text>
</comment>
<dbReference type="InterPro" id="IPR011037">
    <property type="entry name" value="Pyrv_Knase-like_insert_dom_sf"/>
</dbReference>
<dbReference type="GO" id="GO:0004743">
    <property type="term" value="F:pyruvate kinase activity"/>
    <property type="evidence" value="ECO:0007669"/>
    <property type="project" value="UniProtKB-EC"/>
</dbReference>
<name>A0A7W9L3B9_9HYPH</name>
<evidence type="ECO:0000256" key="12">
    <source>
        <dbReference type="RuleBase" id="RU000504"/>
    </source>
</evidence>
<evidence type="ECO:0000256" key="1">
    <source>
        <dbReference type="ARBA" id="ARBA00004997"/>
    </source>
</evidence>
<comment type="similarity">
    <text evidence="2 12">Belongs to the pyruvate kinase family.</text>
</comment>
<keyword evidence="6" id="KW-0547">Nucleotide-binding</keyword>
<keyword evidence="10 12" id="KW-0324">Glycolysis</keyword>
<evidence type="ECO:0000256" key="3">
    <source>
        <dbReference type="ARBA" id="ARBA00012142"/>
    </source>
</evidence>
<dbReference type="EMBL" id="JACHOO010000008">
    <property type="protein sequence ID" value="MBB5754386.1"/>
    <property type="molecule type" value="Genomic_DNA"/>
</dbReference>
<dbReference type="GO" id="GO:0016301">
    <property type="term" value="F:kinase activity"/>
    <property type="evidence" value="ECO:0007669"/>
    <property type="project" value="UniProtKB-KW"/>
</dbReference>
<evidence type="ECO:0000256" key="4">
    <source>
        <dbReference type="ARBA" id="ARBA00022679"/>
    </source>
</evidence>
<keyword evidence="7 12" id="KW-0418">Kinase</keyword>
<dbReference type="InterPro" id="IPR001697">
    <property type="entry name" value="Pyr_Knase"/>
</dbReference>
<dbReference type="Gene3D" id="3.20.20.60">
    <property type="entry name" value="Phosphoenolpyruvate-binding domains"/>
    <property type="match status" value="1"/>
</dbReference>
<keyword evidence="15" id="KW-1185">Reference proteome</keyword>
<evidence type="ECO:0000256" key="7">
    <source>
        <dbReference type="ARBA" id="ARBA00022777"/>
    </source>
</evidence>
<dbReference type="SUPFAM" id="SSF51621">
    <property type="entry name" value="Phosphoenolpyruvate/pyruvate domain"/>
    <property type="match status" value="1"/>
</dbReference>
<keyword evidence="9 12" id="KW-0460">Magnesium</keyword>
<gene>
    <name evidence="14" type="ORF">GGQ63_003472</name>
</gene>
<reference evidence="14 15" key="1">
    <citation type="submission" date="2020-08" db="EMBL/GenBank/DDBJ databases">
        <title>Genomic Encyclopedia of Type Strains, Phase IV (KMG-IV): sequencing the most valuable type-strain genomes for metagenomic binning, comparative biology and taxonomic classification.</title>
        <authorList>
            <person name="Goeker M."/>
        </authorList>
    </citation>
    <scope>NUCLEOTIDE SEQUENCE [LARGE SCALE GENOMIC DNA]</scope>
    <source>
        <strain evidence="14 15">DSM 16268</strain>
    </source>
</reference>
<evidence type="ECO:0000256" key="6">
    <source>
        <dbReference type="ARBA" id="ARBA00022741"/>
    </source>
</evidence>